<keyword evidence="1" id="KW-0732">Signal</keyword>
<evidence type="ECO:0000313" key="4">
    <source>
        <dbReference type="Proteomes" id="UP000297273"/>
    </source>
</evidence>
<evidence type="ECO:0000313" key="5">
    <source>
        <dbReference type="Proteomes" id="UP000297946"/>
    </source>
</evidence>
<reference evidence="3" key="1">
    <citation type="submission" date="2018-10" db="EMBL/GenBank/DDBJ databases">
        <authorList>
            <person name="Vincent A.T."/>
            <person name="Schiettekatte O."/>
            <person name="Bourhy P."/>
            <person name="Veyrier F.J."/>
            <person name="Picardeau M."/>
        </authorList>
    </citation>
    <scope>NUCLEOTIDE SEQUENCE</scope>
    <source>
        <strain evidence="3">201702690</strain>
    </source>
</reference>
<keyword evidence="4" id="KW-1185">Reference proteome</keyword>
<protein>
    <recommendedName>
        <fullName evidence="6">Cys-rich protein</fullName>
    </recommendedName>
</protein>
<evidence type="ECO:0000256" key="1">
    <source>
        <dbReference type="SAM" id="SignalP"/>
    </source>
</evidence>
<name>A0A5F1ZTT7_9LEPT</name>
<evidence type="ECO:0008006" key="6">
    <source>
        <dbReference type="Google" id="ProtNLM"/>
    </source>
</evidence>
<dbReference type="EMBL" id="RQER01000004">
    <property type="protein sequence ID" value="TGK03103.1"/>
    <property type="molecule type" value="Genomic_DNA"/>
</dbReference>
<comment type="caution">
    <text evidence="2">The sequence shown here is derived from an EMBL/GenBank/DDBJ whole genome shotgun (WGS) entry which is preliminary data.</text>
</comment>
<sequence>MRSKFFSVLFCLTLGVLVAISNCNLLVNHNDLCASDLKNYDECFTLLLATDAGCGQGVGICTPAYVQLAKTICDNRMKIQGCRASSKP</sequence>
<dbReference type="Proteomes" id="UP000297946">
    <property type="component" value="Unassembled WGS sequence"/>
</dbReference>
<dbReference type="OrthoDB" id="332279at2"/>
<feature type="signal peptide" evidence="1">
    <location>
        <begin position="1"/>
        <end position="21"/>
    </location>
</feature>
<dbReference type="RefSeq" id="WP_135644324.1">
    <property type="nucleotide sequence ID" value="NZ_RQER01000004.1"/>
</dbReference>
<organism evidence="2 5">
    <name type="scientific">Leptospira langatensis</name>
    <dbReference type="NCBI Taxonomy" id="2484983"/>
    <lineage>
        <taxon>Bacteria</taxon>
        <taxon>Pseudomonadati</taxon>
        <taxon>Spirochaetota</taxon>
        <taxon>Spirochaetia</taxon>
        <taxon>Leptospirales</taxon>
        <taxon>Leptospiraceae</taxon>
        <taxon>Leptospira</taxon>
    </lineage>
</organism>
<dbReference type="EMBL" id="RQGC01000004">
    <property type="protein sequence ID" value="TGL41860.1"/>
    <property type="molecule type" value="Genomic_DNA"/>
</dbReference>
<dbReference type="Proteomes" id="UP000297273">
    <property type="component" value="Unassembled WGS sequence"/>
</dbReference>
<proteinExistence type="predicted"/>
<evidence type="ECO:0000313" key="3">
    <source>
        <dbReference type="EMBL" id="TGL41860.1"/>
    </source>
</evidence>
<dbReference type="AlphaFoldDB" id="A0A5F1ZTT7"/>
<evidence type="ECO:0000313" key="2">
    <source>
        <dbReference type="EMBL" id="TGK03103.1"/>
    </source>
</evidence>
<accession>A0A5F1ZTT7</accession>
<gene>
    <name evidence="2" type="ORF">EHO57_07375</name>
    <name evidence="3" type="ORF">EHQ53_06545</name>
</gene>
<reference evidence="2 5" key="2">
    <citation type="journal article" date="2019" name="PLoS Negl. Trop. Dis.">
        <title>Revisiting the worldwide diversity of Leptospira species in the environment.</title>
        <authorList>
            <person name="Vincent A.T."/>
            <person name="Schiettekatte O."/>
            <person name="Bourhy P."/>
            <person name="Veyrier F.J."/>
            <person name="Picardeau M."/>
        </authorList>
    </citation>
    <scope>NUCLEOTIDE SEQUENCE [LARGE SCALE GENOMIC DNA]</scope>
    <source>
        <strain evidence="3">201702690</strain>
        <strain evidence="2 5">SSW18</strain>
    </source>
</reference>
<feature type="chain" id="PRO_5043206980" description="Cys-rich protein" evidence="1">
    <location>
        <begin position="22"/>
        <end position="88"/>
    </location>
</feature>